<keyword evidence="1" id="KW-1133">Transmembrane helix</keyword>
<organism evidence="2 3">
    <name type="scientific">Faecalibacterium prausnitzii</name>
    <dbReference type="NCBI Taxonomy" id="853"/>
    <lineage>
        <taxon>Bacteria</taxon>
        <taxon>Bacillati</taxon>
        <taxon>Bacillota</taxon>
        <taxon>Clostridia</taxon>
        <taxon>Eubacteriales</taxon>
        <taxon>Oscillospiraceae</taxon>
        <taxon>Faecalibacterium</taxon>
    </lineage>
</organism>
<dbReference type="RefSeq" id="WP_158403116.1">
    <property type="nucleotide sequence ID" value="NZ_QVER01000008.1"/>
</dbReference>
<dbReference type="EMBL" id="QVER01000008">
    <property type="protein sequence ID" value="RGB91320.1"/>
    <property type="molecule type" value="Genomic_DNA"/>
</dbReference>
<feature type="transmembrane region" description="Helical" evidence="1">
    <location>
        <begin position="78"/>
        <end position="98"/>
    </location>
</feature>
<feature type="transmembrane region" description="Helical" evidence="1">
    <location>
        <begin position="18"/>
        <end position="34"/>
    </location>
</feature>
<gene>
    <name evidence="2" type="ORF">DWZ46_07965</name>
</gene>
<dbReference type="Proteomes" id="UP000260991">
    <property type="component" value="Unassembled WGS sequence"/>
</dbReference>
<accession>A0A3E2U5B2</accession>
<reference evidence="2 3" key="1">
    <citation type="submission" date="2018-08" db="EMBL/GenBank/DDBJ databases">
        <title>A genome reference for cultivated species of the human gut microbiota.</title>
        <authorList>
            <person name="Zou Y."/>
            <person name="Xue W."/>
            <person name="Luo G."/>
        </authorList>
    </citation>
    <scope>NUCLEOTIDE SEQUENCE [LARGE SCALE GENOMIC DNA]</scope>
    <source>
        <strain evidence="2 3">AF32-8AC</strain>
    </source>
</reference>
<name>A0A3E2U5B2_9FIRM</name>
<feature type="transmembrane region" description="Helical" evidence="1">
    <location>
        <begin position="188"/>
        <end position="211"/>
    </location>
</feature>
<feature type="transmembrane region" description="Helical" evidence="1">
    <location>
        <begin position="46"/>
        <end position="66"/>
    </location>
</feature>
<feature type="transmembrane region" description="Helical" evidence="1">
    <location>
        <begin position="146"/>
        <end position="168"/>
    </location>
</feature>
<evidence type="ECO:0000313" key="2">
    <source>
        <dbReference type="EMBL" id="RGB91320.1"/>
    </source>
</evidence>
<keyword evidence="1" id="KW-0472">Membrane</keyword>
<comment type="caution">
    <text evidence="2">The sequence shown here is derived from an EMBL/GenBank/DDBJ whole genome shotgun (WGS) entry which is preliminary data.</text>
</comment>
<sequence>MLLAALASVNASRLNRPGFAGKCICAVFLLWYLFELVRTAAMLQQACWEQFASMAFIGLLPFFLWAGWSLGCELYDRMASVLGWLVVLGIVFCVLGLAGQLQWQVLVTGETAHSFVLPDATFYPEYFSFPLLCMSKNNAKISKKPIVWLPIIAAVISSGYALGLALLFGAPQAYPGYELLRAWSFGGISRFDAAFLLLWLAAAIFRFGFIVRAVRLLCERLAEGPVNAEAAR</sequence>
<keyword evidence="1" id="KW-0812">Transmembrane</keyword>
<proteinExistence type="predicted"/>
<evidence type="ECO:0000313" key="3">
    <source>
        <dbReference type="Proteomes" id="UP000260991"/>
    </source>
</evidence>
<protein>
    <submittedName>
        <fullName evidence="2">Uncharacterized protein</fullName>
    </submittedName>
</protein>
<dbReference type="AlphaFoldDB" id="A0A3E2U5B2"/>
<evidence type="ECO:0000256" key="1">
    <source>
        <dbReference type="SAM" id="Phobius"/>
    </source>
</evidence>